<dbReference type="EMBL" id="LR798228">
    <property type="protein sequence ID" value="CAB5207192.1"/>
    <property type="molecule type" value="Genomic_DNA"/>
</dbReference>
<dbReference type="EMBL" id="LR796198">
    <property type="protein sequence ID" value="CAB4126908.1"/>
    <property type="molecule type" value="Genomic_DNA"/>
</dbReference>
<evidence type="ECO:0000313" key="2">
    <source>
        <dbReference type="EMBL" id="CAB4132648.1"/>
    </source>
</evidence>
<evidence type="ECO:0008006" key="5">
    <source>
        <dbReference type="Google" id="ProtNLM"/>
    </source>
</evidence>
<gene>
    <name evidence="3" type="ORF">UFOVP1363_58</name>
    <name evidence="4" type="ORF">UFOVP179_32</name>
    <name evidence="2" type="ORF">UFOVP260_47</name>
    <name evidence="1" type="ORF">UFOVP85_15</name>
</gene>
<evidence type="ECO:0000313" key="4">
    <source>
        <dbReference type="EMBL" id="CAB5207192.1"/>
    </source>
</evidence>
<dbReference type="EMBL" id="LR797327">
    <property type="protein sequence ID" value="CAB4202993.1"/>
    <property type="molecule type" value="Genomic_DNA"/>
</dbReference>
<accession>A0A6J5LDA9</accession>
<dbReference type="EMBL" id="LR796260">
    <property type="protein sequence ID" value="CAB4132648.1"/>
    <property type="molecule type" value="Genomic_DNA"/>
</dbReference>
<name>A0A6J5LDA9_9CAUD</name>
<reference evidence="2" key="1">
    <citation type="submission" date="2020-04" db="EMBL/GenBank/DDBJ databases">
        <authorList>
            <person name="Chiriac C."/>
            <person name="Salcher M."/>
            <person name="Ghai R."/>
            <person name="Kavagutti S V."/>
        </authorList>
    </citation>
    <scope>NUCLEOTIDE SEQUENCE</scope>
</reference>
<evidence type="ECO:0000313" key="1">
    <source>
        <dbReference type="EMBL" id="CAB4126908.1"/>
    </source>
</evidence>
<protein>
    <recommendedName>
        <fullName evidence="5">Major capsid protein Gp5</fullName>
    </recommendedName>
</protein>
<organism evidence="2">
    <name type="scientific">uncultured Caudovirales phage</name>
    <dbReference type="NCBI Taxonomy" id="2100421"/>
    <lineage>
        <taxon>Viruses</taxon>
        <taxon>Duplodnaviria</taxon>
        <taxon>Heunggongvirae</taxon>
        <taxon>Uroviricota</taxon>
        <taxon>Caudoviricetes</taxon>
        <taxon>Peduoviridae</taxon>
        <taxon>Maltschvirus</taxon>
        <taxon>Maltschvirus maltsch</taxon>
    </lineage>
</organism>
<evidence type="ECO:0000313" key="3">
    <source>
        <dbReference type="EMBL" id="CAB4202993.1"/>
    </source>
</evidence>
<proteinExistence type="predicted"/>
<sequence>MAVFPTNILQQVQTYQRSGLALLQNLCCHISTFNTKFKDFDKIQANLGSVVTFDLPPRFTTTAGLVAAFQPAVQRVQSLACDQANNTSFAVTSQQRIFNLEKGEEDYMRVFGKSAIAELAALVEGNIALNWDSGVVSQLDGTTNVFSGPYRYFGNGSTAISSYQQLAQAIMFFKNYGSVAEGIKVYLPDTVVPAVVGNGLNQFVPHRNDEIAMSWEVGDFGTPLVSYYQSNLMPIHVSGNTGVNQSTLTVVSTNDPTGQNVTQITLSGAGTSDANAVFAGDLFQFQDGVSGQPNMRYLTFIGHFPSANPVQFRATANAASNAGGVVTINITPALNWAGGQNQNLNNPIAAGMQILGLPSHRCGGILGGDAAYLAMPQLPEQSPYPTANEYDDDTGASMRLTYGSLFGQNQTGMIYDETHGSVIVPEYAMRYVIPLSQG</sequence>